<keyword evidence="3" id="KW-1185">Reference proteome</keyword>
<proteinExistence type="predicted"/>
<name>A0A1H0Q7R5_9ACTN</name>
<evidence type="ECO:0000256" key="1">
    <source>
        <dbReference type="SAM" id="Phobius"/>
    </source>
</evidence>
<keyword evidence="1" id="KW-0472">Membrane</keyword>
<keyword evidence="1" id="KW-1133">Transmembrane helix</keyword>
<evidence type="ECO:0000313" key="3">
    <source>
        <dbReference type="Proteomes" id="UP000199497"/>
    </source>
</evidence>
<accession>A0A1H0Q7R5</accession>
<evidence type="ECO:0000313" key="2">
    <source>
        <dbReference type="EMBL" id="SDP13403.1"/>
    </source>
</evidence>
<organism evidence="2 3">
    <name type="scientific">Actinopolyspora xinjiangensis</name>
    <dbReference type="NCBI Taxonomy" id="405564"/>
    <lineage>
        <taxon>Bacteria</taxon>
        <taxon>Bacillati</taxon>
        <taxon>Actinomycetota</taxon>
        <taxon>Actinomycetes</taxon>
        <taxon>Actinopolysporales</taxon>
        <taxon>Actinopolysporaceae</taxon>
        <taxon>Actinopolyspora</taxon>
    </lineage>
</organism>
<sequence length="245" mass="26931">MSGCDVGTIPNSSGGVVGMGRIIFHVFGGSGLVLFDIVAVLLRGAVFRGFRQGVFLAATRAGEASRPRGLVRFFLSEGNPDGPGFVRLLVVLFHPAGQGLCPDWWNTLLREVARFPAGTNFSTRSSSDGRVMTVRERWNRAVRGQRRRAPDGSRLSRLSLVSDFPRQGCARPCRFRDRMCRTGAGGTRFPWRAPRPPCSAVRALRRRPLVKRSRQRAHLRRCNFGSPSLTTKVASVRAGAPRSVT</sequence>
<keyword evidence="1" id="KW-0812">Transmembrane</keyword>
<gene>
    <name evidence="2" type="ORF">SAMN04487905_102121</name>
</gene>
<protein>
    <submittedName>
        <fullName evidence="2">Uncharacterized protein</fullName>
    </submittedName>
</protein>
<dbReference type="EMBL" id="FNJR01000002">
    <property type="protein sequence ID" value="SDP13403.1"/>
    <property type="molecule type" value="Genomic_DNA"/>
</dbReference>
<dbReference type="AlphaFoldDB" id="A0A1H0Q7R5"/>
<dbReference type="Proteomes" id="UP000199497">
    <property type="component" value="Unassembled WGS sequence"/>
</dbReference>
<reference evidence="3" key="1">
    <citation type="submission" date="2016-10" db="EMBL/GenBank/DDBJ databases">
        <authorList>
            <person name="Varghese N."/>
            <person name="Submissions S."/>
        </authorList>
    </citation>
    <scope>NUCLEOTIDE SEQUENCE [LARGE SCALE GENOMIC DNA]</scope>
    <source>
        <strain evidence="3">DSM 46732</strain>
    </source>
</reference>
<feature type="transmembrane region" description="Helical" evidence="1">
    <location>
        <begin position="22"/>
        <end position="42"/>
    </location>
</feature>